<dbReference type="EMBL" id="UINC01064820">
    <property type="protein sequence ID" value="SVB93853.1"/>
    <property type="molecule type" value="Genomic_DNA"/>
</dbReference>
<evidence type="ECO:0000313" key="1">
    <source>
        <dbReference type="EMBL" id="SVB93853.1"/>
    </source>
</evidence>
<dbReference type="AlphaFoldDB" id="A0A382I4T7"/>
<gene>
    <name evidence="1" type="ORF">METZ01_LOCUS246707</name>
</gene>
<name>A0A382I4T7_9ZZZZ</name>
<proteinExistence type="predicted"/>
<reference evidence="1" key="1">
    <citation type="submission" date="2018-05" db="EMBL/GenBank/DDBJ databases">
        <authorList>
            <person name="Lanie J.A."/>
            <person name="Ng W.-L."/>
            <person name="Kazmierczak K.M."/>
            <person name="Andrzejewski T.M."/>
            <person name="Davidsen T.M."/>
            <person name="Wayne K.J."/>
            <person name="Tettelin H."/>
            <person name="Glass J.I."/>
            <person name="Rusch D."/>
            <person name="Podicherti R."/>
            <person name="Tsui H.-C.T."/>
            <person name="Winkler M.E."/>
        </authorList>
    </citation>
    <scope>NUCLEOTIDE SEQUENCE</scope>
</reference>
<sequence length="52" mass="5809">PGKNLTVIAEVIALNHLLKVVGEHPAAQLNERLIEAMRKHSAGTIYDREDFE</sequence>
<protein>
    <submittedName>
        <fullName evidence="1">Uncharacterized protein</fullName>
    </submittedName>
</protein>
<feature type="non-terminal residue" evidence="1">
    <location>
        <position position="1"/>
    </location>
</feature>
<accession>A0A382I4T7</accession>
<organism evidence="1">
    <name type="scientific">marine metagenome</name>
    <dbReference type="NCBI Taxonomy" id="408172"/>
    <lineage>
        <taxon>unclassified sequences</taxon>
        <taxon>metagenomes</taxon>
        <taxon>ecological metagenomes</taxon>
    </lineage>
</organism>